<dbReference type="OrthoDB" id="9785995at2"/>
<evidence type="ECO:0000313" key="7">
    <source>
        <dbReference type="EMBL" id="QCW83002.1"/>
    </source>
</evidence>
<dbReference type="Proteomes" id="UP000305881">
    <property type="component" value="Chromosome"/>
</dbReference>
<dbReference type="Gene3D" id="3.40.50.150">
    <property type="entry name" value="Vaccinia Virus protein VP39"/>
    <property type="match status" value="1"/>
</dbReference>
<dbReference type="CDD" id="cd02440">
    <property type="entry name" value="AdoMet_MTases"/>
    <property type="match status" value="1"/>
</dbReference>
<dbReference type="EC" id="2.1.1.-" evidence="6"/>
<keyword evidence="5 6" id="KW-0949">S-adenosyl-L-methionine</keyword>
<evidence type="ECO:0000313" key="8">
    <source>
        <dbReference type="Proteomes" id="UP000305881"/>
    </source>
</evidence>
<reference evidence="8" key="1">
    <citation type="journal article" date="2019" name="J. Bacteriol.">
        <title>A Mutagenic Screen Identifies a TonB-Dependent Receptor Required for the Lanthanide Metal Switch in the Type I Methanotroph 'Methylotuvimicrobium buryatense' 5GB1C.</title>
        <authorList>
            <person name="Groom J.D."/>
            <person name="Ford S.M."/>
            <person name="Pesesky M.W."/>
            <person name="Lidstrom M.E."/>
        </authorList>
    </citation>
    <scope>NUCLEOTIDE SEQUENCE [LARGE SCALE GENOMIC DNA]</scope>
    <source>
        <strain evidence="8">5GB1C</strain>
    </source>
</reference>
<dbReference type="Pfam" id="PF06325">
    <property type="entry name" value="PrmA"/>
    <property type="match status" value="1"/>
</dbReference>
<keyword evidence="7" id="KW-0689">Ribosomal protein</keyword>
<comment type="subcellular location">
    <subcellularLocation>
        <location evidence="6">Cytoplasm</location>
    </subcellularLocation>
</comment>
<dbReference type="KEGG" id="mbur:EQU24_12705"/>
<dbReference type="GO" id="GO:0005840">
    <property type="term" value="C:ribosome"/>
    <property type="evidence" value="ECO:0007669"/>
    <property type="project" value="UniProtKB-KW"/>
</dbReference>
<organism evidence="7 8">
    <name type="scientific">Methylotuvimicrobium buryatense</name>
    <name type="common">Methylomicrobium buryatense</name>
    <dbReference type="NCBI Taxonomy" id="95641"/>
    <lineage>
        <taxon>Bacteria</taxon>
        <taxon>Pseudomonadati</taxon>
        <taxon>Pseudomonadota</taxon>
        <taxon>Gammaproteobacteria</taxon>
        <taxon>Methylococcales</taxon>
        <taxon>Methylococcaceae</taxon>
        <taxon>Methylotuvimicrobium</taxon>
    </lineage>
</organism>
<protein>
    <recommendedName>
        <fullName evidence="6">Ribosomal protein L11 methyltransferase</fullName>
        <shortName evidence="6">L11 Mtase</shortName>
        <ecNumber evidence="6">2.1.1.-</ecNumber>
    </recommendedName>
</protein>
<dbReference type="GO" id="GO:0016279">
    <property type="term" value="F:protein-lysine N-methyltransferase activity"/>
    <property type="evidence" value="ECO:0007669"/>
    <property type="project" value="TreeGrafter"/>
</dbReference>
<evidence type="ECO:0000256" key="4">
    <source>
        <dbReference type="ARBA" id="ARBA00022679"/>
    </source>
</evidence>
<feature type="binding site" evidence="6">
    <location>
        <position position="188"/>
    </location>
    <ligand>
        <name>S-adenosyl-L-methionine</name>
        <dbReference type="ChEBI" id="CHEBI:59789"/>
    </ligand>
</feature>
<evidence type="ECO:0000256" key="2">
    <source>
        <dbReference type="ARBA" id="ARBA00022490"/>
    </source>
</evidence>
<comment type="similarity">
    <text evidence="1 6">Belongs to the methyltransferase superfamily. PrmA family.</text>
</comment>
<dbReference type="EMBL" id="CP035467">
    <property type="protein sequence ID" value="QCW83002.1"/>
    <property type="molecule type" value="Genomic_DNA"/>
</dbReference>
<comment type="catalytic activity">
    <reaction evidence="6">
        <text>L-lysyl-[protein] + 3 S-adenosyl-L-methionine = N(6),N(6),N(6)-trimethyl-L-lysyl-[protein] + 3 S-adenosyl-L-homocysteine + 3 H(+)</text>
        <dbReference type="Rhea" id="RHEA:54192"/>
        <dbReference type="Rhea" id="RHEA-COMP:9752"/>
        <dbReference type="Rhea" id="RHEA-COMP:13826"/>
        <dbReference type="ChEBI" id="CHEBI:15378"/>
        <dbReference type="ChEBI" id="CHEBI:29969"/>
        <dbReference type="ChEBI" id="CHEBI:57856"/>
        <dbReference type="ChEBI" id="CHEBI:59789"/>
        <dbReference type="ChEBI" id="CHEBI:61961"/>
    </reaction>
</comment>
<dbReference type="PIRSF" id="PIRSF000401">
    <property type="entry name" value="RPL11_MTase"/>
    <property type="match status" value="1"/>
</dbReference>
<evidence type="ECO:0000256" key="5">
    <source>
        <dbReference type="ARBA" id="ARBA00022691"/>
    </source>
</evidence>
<dbReference type="InterPro" id="IPR029063">
    <property type="entry name" value="SAM-dependent_MTases_sf"/>
</dbReference>
<gene>
    <name evidence="6" type="primary">prmA</name>
    <name evidence="7" type="ORF">EQU24_12705</name>
</gene>
<dbReference type="InterPro" id="IPR050078">
    <property type="entry name" value="Ribosomal_L11_MeTrfase_PrmA"/>
</dbReference>
<dbReference type="NCBIfam" id="TIGR00406">
    <property type="entry name" value="prmA"/>
    <property type="match status" value="1"/>
</dbReference>
<feature type="binding site" evidence="6">
    <location>
        <position position="145"/>
    </location>
    <ligand>
        <name>S-adenosyl-L-methionine</name>
        <dbReference type="ChEBI" id="CHEBI:59789"/>
    </ligand>
</feature>
<name>A0A4P9UNN8_METBY</name>
<keyword evidence="3 6" id="KW-0489">Methyltransferase</keyword>
<evidence type="ECO:0000256" key="3">
    <source>
        <dbReference type="ARBA" id="ARBA00022603"/>
    </source>
</evidence>
<dbReference type="STRING" id="675511.GCA_000341735_00501"/>
<proteinExistence type="inferred from homology"/>
<feature type="binding site" evidence="6">
    <location>
        <position position="166"/>
    </location>
    <ligand>
        <name>S-adenosyl-L-methionine</name>
        <dbReference type="ChEBI" id="CHEBI:59789"/>
    </ligand>
</feature>
<feature type="binding site" evidence="6">
    <location>
        <position position="231"/>
    </location>
    <ligand>
        <name>S-adenosyl-L-methionine</name>
        <dbReference type="ChEBI" id="CHEBI:59789"/>
    </ligand>
</feature>
<keyword evidence="2 6" id="KW-0963">Cytoplasm</keyword>
<dbReference type="GO" id="GO:0005829">
    <property type="term" value="C:cytosol"/>
    <property type="evidence" value="ECO:0007669"/>
    <property type="project" value="TreeGrafter"/>
</dbReference>
<evidence type="ECO:0000256" key="1">
    <source>
        <dbReference type="ARBA" id="ARBA00009741"/>
    </source>
</evidence>
<dbReference type="AlphaFoldDB" id="A0A4P9UNN8"/>
<keyword evidence="4 6" id="KW-0808">Transferase</keyword>
<sequence>MSWHQLSVITDEVSAPELSDYFSDLGAVSVTYMDAEDQPVYEPLPGETKIWPNTKVIALFELDAQPEDIKARVFDVFNRHPLKEWSAEVLEDQAWERAWMEHYHPMKFADRLWVCPTGQEQQEPGTVCLTLDPGLAFGTGTHPTTALCLEWLAEHDLSDKTVIDYGCGSGILAVAAVLLGAREAHAIDIDPQALTATHDNAMKNGIADKIRCYLPEQFAACSCTADVVIANILAQPLIELSGKIASLLAPAGSLVLSGILKEQAEAVSAAYRPFISINPPTIQEDWCRLDGRKDT</sequence>
<dbReference type="SUPFAM" id="SSF53335">
    <property type="entry name" value="S-adenosyl-L-methionine-dependent methyltransferases"/>
    <property type="match status" value="1"/>
</dbReference>
<dbReference type="InterPro" id="IPR004498">
    <property type="entry name" value="Ribosomal_PrmA_MeTrfase"/>
</dbReference>
<dbReference type="RefSeq" id="WP_017839150.1">
    <property type="nucleotide sequence ID" value="NZ_CP035467.1"/>
</dbReference>
<keyword evidence="7" id="KW-0687">Ribonucleoprotein</keyword>
<comment type="function">
    <text evidence="6">Methylates ribosomal protein L11.</text>
</comment>
<accession>A0A4P9UNN8</accession>
<dbReference type="GO" id="GO:0032259">
    <property type="term" value="P:methylation"/>
    <property type="evidence" value="ECO:0007669"/>
    <property type="project" value="UniProtKB-KW"/>
</dbReference>
<dbReference type="HAMAP" id="MF_00735">
    <property type="entry name" value="Methyltr_PrmA"/>
    <property type="match status" value="1"/>
</dbReference>
<dbReference type="PANTHER" id="PTHR43648">
    <property type="entry name" value="ELECTRON TRANSFER FLAVOPROTEIN BETA SUBUNIT LYSINE METHYLTRANSFERASE"/>
    <property type="match status" value="1"/>
</dbReference>
<evidence type="ECO:0000256" key="6">
    <source>
        <dbReference type="HAMAP-Rule" id="MF_00735"/>
    </source>
</evidence>
<keyword evidence="8" id="KW-1185">Reference proteome</keyword>
<dbReference type="PANTHER" id="PTHR43648:SF1">
    <property type="entry name" value="ELECTRON TRANSFER FLAVOPROTEIN BETA SUBUNIT LYSINE METHYLTRANSFERASE"/>
    <property type="match status" value="1"/>
</dbReference>